<dbReference type="AlphaFoldDB" id="C6XM38"/>
<sequence>MMTNTSSHPASDSAASKARATRNAIIDSLKRDGPQSANNLAEQRKLTPMAVRLHLYDLHEEGLVDFTSERAQRGRPTKIWCLTDASSRIFPDAHQGLALEMISSMTSLFGEEGLKQVVDKHAENQCQRYKATLKEAKSLSIIQKLNKLAELRTNEGYIAEVRPDGDGFLFLENHCPICSAAQACQRLCSNELSVFKSVLGDSVEIDRIEHILTGARRCAYRVTSK</sequence>
<organism evidence="2 3">
    <name type="scientific">Hirschia baltica (strain ATCC 49814 / DSM 5838 / IFAM 1418)</name>
    <dbReference type="NCBI Taxonomy" id="582402"/>
    <lineage>
        <taxon>Bacteria</taxon>
        <taxon>Pseudomonadati</taxon>
        <taxon>Pseudomonadota</taxon>
        <taxon>Alphaproteobacteria</taxon>
        <taxon>Hyphomonadales</taxon>
        <taxon>Hyphomonadaceae</taxon>
        <taxon>Hirschia</taxon>
    </lineage>
</organism>
<evidence type="ECO:0000313" key="3">
    <source>
        <dbReference type="Proteomes" id="UP000002745"/>
    </source>
</evidence>
<dbReference type="STRING" id="582402.Hbal_2190"/>
<dbReference type="OrthoDB" id="155998at2"/>
<dbReference type="HOGENOM" id="CLU_078469_2_0_5"/>
<dbReference type="PANTHER" id="PTHR30363:SF28">
    <property type="entry name" value="TRANSCRIPTIONAL REGULATORY PROTEIN-RELATED"/>
    <property type="match status" value="1"/>
</dbReference>
<dbReference type="eggNOG" id="COG2345">
    <property type="taxonomic scope" value="Bacteria"/>
</dbReference>
<proteinExistence type="predicted"/>
<dbReference type="Proteomes" id="UP000002745">
    <property type="component" value="Chromosome"/>
</dbReference>
<dbReference type="InterPro" id="IPR001845">
    <property type="entry name" value="HTH_ArsR_DNA-bd_dom"/>
</dbReference>
<keyword evidence="3" id="KW-1185">Reference proteome</keyword>
<dbReference type="EMBL" id="CP001678">
    <property type="protein sequence ID" value="ACT59870.1"/>
    <property type="molecule type" value="Genomic_DNA"/>
</dbReference>
<dbReference type="InterPro" id="IPR050313">
    <property type="entry name" value="Carb_Metab_HTH_regulators"/>
</dbReference>
<gene>
    <name evidence="2" type="ordered locus">Hbal_2190</name>
</gene>
<evidence type="ECO:0000259" key="1">
    <source>
        <dbReference type="Pfam" id="PF01022"/>
    </source>
</evidence>
<name>C6XM38_HIRBI</name>
<dbReference type="SUPFAM" id="SSF46785">
    <property type="entry name" value="Winged helix' DNA-binding domain"/>
    <property type="match status" value="1"/>
</dbReference>
<protein>
    <submittedName>
        <fullName evidence="2">Putative transcriptional regulator</fullName>
    </submittedName>
</protein>
<dbReference type="PANTHER" id="PTHR30363">
    <property type="entry name" value="HTH-TYPE TRANSCRIPTIONAL REGULATOR SRLR-RELATED"/>
    <property type="match status" value="1"/>
</dbReference>
<dbReference type="Gene3D" id="1.10.10.10">
    <property type="entry name" value="Winged helix-like DNA-binding domain superfamily/Winged helix DNA-binding domain"/>
    <property type="match status" value="1"/>
</dbReference>
<evidence type="ECO:0000313" key="2">
    <source>
        <dbReference type="EMBL" id="ACT59870.1"/>
    </source>
</evidence>
<dbReference type="InterPro" id="IPR036388">
    <property type="entry name" value="WH-like_DNA-bd_sf"/>
</dbReference>
<dbReference type="InterPro" id="IPR036390">
    <property type="entry name" value="WH_DNA-bd_sf"/>
</dbReference>
<accession>C6XM38</accession>
<dbReference type="RefSeq" id="WP_015828020.1">
    <property type="nucleotide sequence ID" value="NC_012982.1"/>
</dbReference>
<feature type="domain" description="HTH arsR-type" evidence="1">
    <location>
        <begin position="21"/>
        <end position="65"/>
    </location>
</feature>
<reference evidence="3" key="1">
    <citation type="journal article" date="2011" name="J. Bacteriol.">
        <title>Genome sequences of eight morphologically diverse alphaproteobacteria.</title>
        <authorList>
            <consortium name="US DOE Joint Genome Institute"/>
            <person name="Brown P.J."/>
            <person name="Kysela D.T."/>
            <person name="Buechlein A."/>
            <person name="Hemmerich C."/>
            <person name="Brun Y.V."/>
        </authorList>
    </citation>
    <scope>NUCLEOTIDE SEQUENCE [LARGE SCALE GENOMIC DNA]</scope>
    <source>
        <strain evidence="3">ATCC 49814 / DSM 5838 / IFAM 1418</strain>
    </source>
</reference>
<dbReference type="GO" id="GO:0003700">
    <property type="term" value="F:DNA-binding transcription factor activity"/>
    <property type="evidence" value="ECO:0007669"/>
    <property type="project" value="InterPro"/>
</dbReference>
<dbReference type="Pfam" id="PF01022">
    <property type="entry name" value="HTH_5"/>
    <property type="match status" value="1"/>
</dbReference>
<dbReference type="KEGG" id="hba:Hbal_2190"/>